<name>A0ACC2XU71_9TREE</name>
<dbReference type="EMBL" id="JASBWV010000004">
    <property type="protein sequence ID" value="KAJ9126792.1"/>
    <property type="molecule type" value="Genomic_DNA"/>
</dbReference>
<reference evidence="1" key="1">
    <citation type="submission" date="2023-04" db="EMBL/GenBank/DDBJ databases">
        <title>Draft Genome sequencing of Naganishia species isolated from polar environments using Oxford Nanopore Technology.</title>
        <authorList>
            <person name="Leo P."/>
            <person name="Venkateswaran K."/>
        </authorList>
    </citation>
    <scope>NUCLEOTIDE SEQUENCE</scope>
    <source>
        <strain evidence="1">DBVPG 5303</strain>
    </source>
</reference>
<evidence type="ECO:0000313" key="1">
    <source>
        <dbReference type="EMBL" id="KAJ9126792.1"/>
    </source>
</evidence>
<protein>
    <submittedName>
        <fullName evidence="1">Uncharacterized protein</fullName>
    </submittedName>
</protein>
<evidence type="ECO:0000313" key="2">
    <source>
        <dbReference type="Proteomes" id="UP001234202"/>
    </source>
</evidence>
<comment type="caution">
    <text evidence="1">The sequence shown here is derived from an EMBL/GenBank/DDBJ whole genome shotgun (WGS) entry which is preliminary data.</text>
</comment>
<accession>A0ACC2XU71</accession>
<gene>
    <name evidence="1" type="ORF">QFC24_001824</name>
</gene>
<keyword evidence="2" id="KW-1185">Reference proteome</keyword>
<dbReference type="Proteomes" id="UP001234202">
    <property type="component" value="Unassembled WGS sequence"/>
</dbReference>
<proteinExistence type="predicted"/>
<sequence length="81" mass="9081">MVAADNANQSPVLEQLTIDASATAIPSAEDPRRTSNPLFGHKQKKKPRPIVPHDGTNGEIVVLHVDMVKDDFWNERPWLLR</sequence>
<organism evidence="1 2">
    <name type="scientific">Naganishia onofrii</name>
    <dbReference type="NCBI Taxonomy" id="1851511"/>
    <lineage>
        <taxon>Eukaryota</taxon>
        <taxon>Fungi</taxon>
        <taxon>Dikarya</taxon>
        <taxon>Basidiomycota</taxon>
        <taxon>Agaricomycotina</taxon>
        <taxon>Tremellomycetes</taxon>
        <taxon>Filobasidiales</taxon>
        <taxon>Filobasidiaceae</taxon>
        <taxon>Naganishia</taxon>
    </lineage>
</organism>